<evidence type="ECO:0000313" key="2">
    <source>
        <dbReference type="EMBL" id="WIM80183.1"/>
    </source>
</evidence>
<name>A0A377H494_9PAST</name>
<dbReference type="GeneID" id="77264837"/>
<evidence type="ECO:0000313" key="3">
    <source>
        <dbReference type="Proteomes" id="UP000254232"/>
    </source>
</evidence>
<protein>
    <submittedName>
        <fullName evidence="1">Uncharacterized protein</fullName>
    </submittedName>
</protein>
<reference evidence="1 3" key="1">
    <citation type="submission" date="2018-06" db="EMBL/GenBank/DDBJ databases">
        <authorList>
            <consortium name="Pathogen Informatics"/>
            <person name="Doyle S."/>
        </authorList>
    </citation>
    <scope>NUCLEOTIDE SEQUENCE [LARGE SCALE GENOMIC DNA]</scope>
    <source>
        <strain evidence="1 3">NCTC11413</strain>
    </source>
</reference>
<sequence length="43" mass="4921">MKLSIVLAVCAILTWLMVYGVKKMMEADEKYRSALKAKKQGHH</sequence>
<dbReference type="EMBL" id="UGGZ01000001">
    <property type="protein sequence ID" value="STO37403.1"/>
    <property type="molecule type" value="Genomic_DNA"/>
</dbReference>
<gene>
    <name evidence="1" type="ORF">NCTC11413_00512</name>
    <name evidence="2" type="ORF">QP018_02820</name>
</gene>
<dbReference type="Proteomes" id="UP001226750">
    <property type="component" value="Chromosome"/>
</dbReference>
<organism evidence="1 3">
    <name type="scientific">Gallibacterium anatis</name>
    <dbReference type="NCBI Taxonomy" id="750"/>
    <lineage>
        <taxon>Bacteria</taxon>
        <taxon>Pseudomonadati</taxon>
        <taxon>Pseudomonadota</taxon>
        <taxon>Gammaproteobacteria</taxon>
        <taxon>Pasteurellales</taxon>
        <taxon>Pasteurellaceae</taxon>
        <taxon>Gallibacterium</taxon>
    </lineage>
</organism>
<dbReference type="EMBL" id="CP126975">
    <property type="protein sequence ID" value="WIM80183.1"/>
    <property type="molecule type" value="Genomic_DNA"/>
</dbReference>
<keyword evidence="4" id="KW-1185">Reference proteome</keyword>
<dbReference type="RefSeq" id="WP_018346743.1">
    <property type="nucleotide sequence ID" value="NZ_AP035889.1"/>
</dbReference>
<dbReference type="AlphaFoldDB" id="A0A377H494"/>
<reference evidence="2 4" key="2">
    <citation type="submission" date="2023-06" db="EMBL/GenBank/DDBJ databases">
        <title>Complete Genome Sequence of Gallibacterium anatis Strain BJF12, Isolated from a chicken with diarrhea.</title>
        <authorList>
            <person name="Guo F."/>
            <person name="Bu W."/>
            <person name="Xu F."/>
            <person name="Wen T."/>
        </authorList>
    </citation>
    <scope>NUCLEOTIDE SEQUENCE [LARGE SCALE GENOMIC DNA]</scope>
    <source>
        <strain evidence="2 4">BJF12</strain>
    </source>
</reference>
<accession>A0A377H494</accession>
<dbReference type="Proteomes" id="UP000254232">
    <property type="component" value="Unassembled WGS sequence"/>
</dbReference>
<evidence type="ECO:0000313" key="4">
    <source>
        <dbReference type="Proteomes" id="UP001226750"/>
    </source>
</evidence>
<proteinExistence type="predicted"/>
<evidence type="ECO:0000313" key="1">
    <source>
        <dbReference type="EMBL" id="STO37403.1"/>
    </source>
</evidence>